<sequence>MVKNYHVDNVTIEEILGWIKQGKIGLPEMQRPFVWSTAKVRDLIDSLYNGYPIGYIVTWQNPAVGLKNDSSSNNKEIIIDGQQRLTALKAALSGEKVVSQQYITKRIKISFKPSTGEFNTLNSAIEKDPLWINDISDIFKSDFNSYSYVTDNAKKLGMAPEDLGATLQKLLAIRQSEIGDIKLGYNLSIGAVTDIFNRINSKGVSLSSADLAMSRLSADTIHGGNNLRKQIEYFVQLLNDPNLLENIVIFDSDFANTKEFNQIKWIASEVNPIYKPRYADILHLILATSFKRGKLSDMVSLISGRDFEARNYSEEGMKANYAKMQAGATLVFNKSNFQRYLMILRDMGMRNSGKLGLVGHGVFNFGYILFLYLHRSTNLSQEKIASYLKRWIIMSALTGRYSGSSETITESDLKMISRDANPINVLDDILDREMNDSFWNGTLPNMLRVQSTQASSWRIFQMSQIYGKDTAWLAKDTSTETVMLEEGNIHHIFPQAYLRKNGFSKGDINQIANYVWVTQPKNLEISDKAPKDYLSDENIIEFMSETNNRENAIPEEIVDYDFHNYSDFLNQRRHLMAKKMREFYENM</sequence>
<dbReference type="PANTHER" id="PTHR37292">
    <property type="entry name" value="VNG6097C"/>
    <property type="match status" value="1"/>
</dbReference>
<dbReference type="InterPro" id="IPR004919">
    <property type="entry name" value="GmrSD_N"/>
</dbReference>
<gene>
    <name evidence="2" type="ORF">C5O77_02325</name>
</gene>
<dbReference type="RefSeq" id="WP_124216049.1">
    <property type="nucleotide sequence ID" value="NZ_PTLS01000018.1"/>
</dbReference>
<evidence type="ECO:0000313" key="2">
    <source>
        <dbReference type="EMBL" id="RMX26486.1"/>
    </source>
</evidence>
<reference evidence="2 3" key="1">
    <citation type="journal article" date="2018" name="J Appl Environ Microbiol">
        <title>The gut symbionts Lactobacillus reuteri R2lc and 2010 encode a polyketide synthase cluster that activates the mammalian aryl-hydrocarbon receptor.</title>
        <authorList>
            <person name="Ozcam M."/>
            <person name="Roos S."/>
            <person name="Van Pijkeren J.P."/>
        </authorList>
    </citation>
    <scope>NUCLEOTIDE SEQUENCE [LARGE SCALE GENOMIC DNA]</scope>
    <source>
        <strain evidence="2 3">R2lc</strain>
    </source>
</reference>
<evidence type="ECO:0000259" key="1">
    <source>
        <dbReference type="Pfam" id="PF03235"/>
    </source>
</evidence>
<dbReference type="PANTHER" id="PTHR37292:SF2">
    <property type="entry name" value="DUF262 DOMAIN-CONTAINING PROTEIN"/>
    <property type="match status" value="1"/>
</dbReference>
<dbReference type="Pfam" id="PF03235">
    <property type="entry name" value="GmrSD_N"/>
    <property type="match status" value="1"/>
</dbReference>
<evidence type="ECO:0000313" key="3">
    <source>
        <dbReference type="Proteomes" id="UP000276940"/>
    </source>
</evidence>
<dbReference type="EMBL" id="PTLS01000018">
    <property type="protein sequence ID" value="RMX26486.1"/>
    <property type="molecule type" value="Genomic_DNA"/>
</dbReference>
<proteinExistence type="predicted"/>
<organism evidence="2 3">
    <name type="scientific">Limosilactobacillus reuteri</name>
    <name type="common">Lactobacillus reuteri</name>
    <dbReference type="NCBI Taxonomy" id="1598"/>
    <lineage>
        <taxon>Bacteria</taxon>
        <taxon>Bacillati</taxon>
        <taxon>Bacillota</taxon>
        <taxon>Bacilli</taxon>
        <taxon>Lactobacillales</taxon>
        <taxon>Lactobacillaceae</taxon>
        <taxon>Limosilactobacillus</taxon>
    </lineage>
</organism>
<name>A0A3M6SGM1_LIMRT</name>
<feature type="domain" description="GmrSD restriction endonucleases N-terminal" evidence="1">
    <location>
        <begin position="13"/>
        <end position="216"/>
    </location>
</feature>
<comment type="caution">
    <text evidence="2">The sequence shown here is derived from an EMBL/GenBank/DDBJ whole genome shotgun (WGS) entry which is preliminary data.</text>
</comment>
<dbReference type="Proteomes" id="UP000276940">
    <property type="component" value="Unassembled WGS sequence"/>
</dbReference>
<protein>
    <recommendedName>
        <fullName evidence="1">GmrSD restriction endonucleases N-terminal domain-containing protein</fullName>
    </recommendedName>
</protein>
<accession>A0A3M6SGM1</accession>
<dbReference type="AlphaFoldDB" id="A0A3M6SGM1"/>